<dbReference type="PANTHER" id="PTHR48022">
    <property type="entry name" value="PLASTIDIC GLUCOSE TRANSPORTER 4"/>
    <property type="match status" value="1"/>
</dbReference>
<evidence type="ECO:0000256" key="4">
    <source>
        <dbReference type="ARBA" id="ARBA00023136"/>
    </source>
</evidence>
<feature type="transmembrane region" description="Helical" evidence="5">
    <location>
        <begin position="102"/>
        <end position="121"/>
    </location>
</feature>
<feature type="transmembrane region" description="Helical" evidence="5">
    <location>
        <begin position="73"/>
        <end position="95"/>
    </location>
</feature>
<evidence type="ECO:0008006" key="8">
    <source>
        <dbReference type="Google" id="ProtNLM"/>
    </source>
</evidence>
<dbReference type="InterPro" id="IPR050360">
    <property type="entry name" value="MFS_Sugar_Transporters"/>
</dbReference>
<sequence length="149" mass="16275">MSYEDITVTLDASQMMPSPIQFTSPVPCQESIARPCFAPNMFKRLVLGCGINAVLYYAPQIFASFGFSSTKTTLLATGVTGILQITFTLPAVLFLDKLGRKTFLIAGAIGMFCPHVVVATVEGLYQDDWNKNIGLDKAQGWVAIAFIWL</sequence>
<name>A0A421D175_9EURO</name>
<feature type="transmembrane region" description="Helical" evidence="5">
    <location>
        <begin position="45"/>
        <end position="67"/>
    </location>
</feature>
<evidence type="ECO:0000313" key="6">
    <source>
        <dbReference type="EMBL" id="RLL95869.1"/>
    </source>
</evidence>
<comment type="caution">
    <text evidence="6">The sequence shown here is derived from an EMBL/GenBank/DDBJ whole genome shotgun (WGS) entry which is preliminary data.</text>
</comment>
<dbReference type="GO" id="GO:0005351">
    <property type="term" value="F:carbohydrate:proton symporter activity"/>
    <property type="evidence" value="ECO:0007669"/>
    <property type="project" value="TreeGrafter"/>
</dbReference>
<keyword evidence="4 5" id="KW-0472">Membrane</keyword>
<evidence type="ECO:0000256" key="1">
    <source>
        <dbReference type="ARBA" id="ARBA00004141"/>
    </source>
</evidence>
<dbReference type="InterPro" id="IPR036259">
    <property type="entry name" value="MFS_trans_sf"/>
</dbReference>
<dbReference type="SUPFAM" id="SSF103473">
    <property type="entry name" value="MFS general substrate transporter"/>
    <property type="match status" value="1"/>
</dbReference>
<dbReference type="Proteomes" id="UP000215289">
    <property type="component" value="Unassembled WGS sequence"/>
</dbReference>
<protein>
    <recommendedName>
        <fullName evidence="8">Major facilitator superfamily (MFS) profile domain-containing protein</fullName>
    </recommendedName>
</protein>
<evidence type="ECO:0000256" key="5">
    <source>
        <dbReference type="SAM" id="Phobius"/>
    </source>
</evidence>
<dbReference type="InterPro" id="IPR005828">
    <property type="entry name" value="MFS_sugar_transport-like"/>
</dbReference>
<dbReference type="EMBL" id="NIDN02000134">
    <property type="protein sequence ID" value="RLL95869.1"/>
    <property type="molecule type" value="Genomic_DNA"/>
</dbReference>
<dbReference type="GO" id="GO:0016020">
    <property type="term" value="C:membrane"/>
    <property type="evidence" value="ECO:0007669"/>
    <property type="project" value="UniProtKB-SubCell"/>
</dbReference>
<dbReference type="PANTHER" id="PTHR48022:SF12">
    <property type="entry name" value="MAJOR FACILITATOR SUPERFAMILY (MFS) PROFILE DOMAIN-CONTAINING PROTEIN"/>
    <property type="match status" value="1"/>
</dbReference>
<dbReference type="AlphaFoldDB" id="A0A421D175"/>
<evidence type="ECO:0000256" key="2">
    <source>
        <dbReference type="ARBA" id="ARBA00022692"/>
    </source>
</evidence>
<keyword evidence="2 5" id="KW-0812">Transmembrane</keyword>
<comment type="subcellular location">
    <subcellularLocation>
        <location evidence="1">Membrane</location>
        <topology evidence="1">Multi-pass membrane protein</topology>
    </subcellularLocation>
</comment>
<evidence type="ECO:0000256" key="3">
    <source>
        <dbReference type="ARBA" id="ARBA00022989"/>
    </source>
</evidence>
<organism evidence="6 7">
    <name type="scientific">Aspergillus turcosus</name>
    <dbReference type="NCBI Taxonomy" id="1245748"/>
    <lineage>
        <taxon>Eukaryota</taxon>
        <taxon>Fungi</taxon>
        <taxon>Dikarya</taxon>
        <taxon>Ascomycota</taxon>
        <taxon>Pezizomycotina</taxon>
        <taxon>Eurotiomycetes</taxon>
        <taxon>Eurotiomycetidae</taxon>
        <taxon>Eurotiales</taxon>
        <taxon>Aspergillaceae</taxon>
        <taxon>Aspergillus</taxon>
        <taxon>Aspergillus subgen. Fumigati</taxon>
    </lineage>
</organism>
<accession>A0A421D175</accession>
<proteinExistence type="predicted"/>
<keyword evidence="7" id="KW-1185">Reference proteome</keyword>
<dbReference type="STRING" id="1245748.A0A421D175"/>
<reference evidence="6 7" key="1">
    <citation type="submission" date="2018-08" db="EMBL/GenBank/DDBJ databases">
        <title>Draft genome sequences of two Aspergillus turcosus clinical strains isolated from bronchoalveolar lavage fluid: one azole-susceptible and the other azole-resistant.</title>
        <authorList>
            <person name="Parent-Michaud M."/>
            <person name="Dufresne P.J."/>
            <person name="Fournier E."/>
            <person name="Martineau C."/>
            <person name="Moreira S."/>
            <person name="Perkins V."/>
            <person name="De Repentigny L."/>
            <person name="Dufresne S.F."/>
        </authorList>
    </citation>
    <scope>NUCLEOTIDE SEQUENCE [LARGE SCALE GENOMIC DNA]</scope>
    <source>
        <strain evidence="6">HMR AF 1038</strain>
    </source>
</reference>
<keyword evidence="3 5" id="KW-1133">Transmembrane helix</keyword>
<dbReference type="OrthoDB" id="8120565at2759"/>
<dbReference type="Gene3D" id="1.20.1250.20">
    <property type="entry name" value="MFS general substrate transporter like domains"/>
    <property type="match status" value="1"/>
</dbReference>
<gene>
    <name evidence="6" type="ORF">CFD26_106028</name>
</gene>
<dbReference type="Pfam" id="PF00083">
    <property type="entry name" value="Sugar_tr"/>
    <property type="match status" value="1"/>
</dbReference>
<evidence type="ECO:0000313" key="7">
    <source>
        <dbReference type="Proteomes" id="UP000215289"/>
    </source>
</evidence>